<accession>A0A0E9Q0T0</accession>
<reference evidence="1" key="1">
    <citation type="submission" date="2014-11" db="EMBL/GenBank/DDBJ databases">
        <authorList>
            <person name="Amaro Gonzalez C."/>
        </authorList>
    </citation>
    <scope>NUCLEOTIDE SEQUENCE</scope>
</reference>
<sequence length="14" mass="1623">MEKMKLSAQERSQG</sequence>
<evidence type="ECO:0000313" key="1">
    <source>
        <dbReference type="EMBL" id="JAH10132.1"/>
    </source>
</evidence>
<name>A0A0E9Q0T0_ANGAN</name>
<proteinExistence type="predicted"/>
<dbReference type="EMBL" id="GBXM01098445">
    <property type="protein sequence ID" value="JAH10132.1"/>
    <property type="molecule type" value="Transcribed_RNA"/>
</dbReference>
<protein>
    <submittedName>
        <fullName evidence="1">Uncharacterized protein</fullName>
    </submittedName>
</protein>
<reference evidence="1" key="2">
    <citation type="journal article" date="2015" name="Fish Shellfish Immunol.">
        <title>Early steps in the European eel (Anguilla anguilla)-Vibrio vulnificus interaction in the gills: Role of the RtxA13 toxin.</title>
        <authorList>
            <person name="Callol A."/>
            <person name="Pajuelo D."/>
            <person name="Ebbesson L."/>
            <person name="Teles M."/>
            <person name="MacKenzie S."/>
            <person name="Amaro C."/>
        </authorList>
    </citation>
    <scope>NUCLEOTIDE SEQUENCE</scope>
</reference>
<organism evidence="1">
    <name type="scientific">Anguilla anguilla</name>
    <name type="common">European freshwater eel</name>
    <name type="synonym">Muraena anguilla</name>
    <dbReference type="NCBI Taxonomy" id="7936"/>
    <lineage>
        <taxon>Eukaryota</taxon>
        <taxon>Metazoa</taxon>
        <taxon>Chordata</taxon>
        <taxon>Craniata</taxon>
        <taxon>Vertebrata</taxon>
        <taxon>Euteleostomi</taxon>
        <taxon>Actinopterygii</taxon>
        <taxon>Neopterygii</taxon>
        <taxon>Teleostei</taxon>
        <taxon>Anguilliformes</taxon>
        <taxon>Anguillidae</taxon>
        <taxon>Anguilla</taxon>
    </lineage>
</organism>